<comment type="caution">
    <text evidence="1">The sequence shown here is derived from an EMBL/GenBank/DDBJ whole genome shotgun (WGS) entry which is preliminary data.</text>
</comment>
<organism evidence="1 2">
    <name type="scientific">Flavihumibacter stibioxidans</name>
    <dbReference type="NCBI Taxonomy" id="1834163"/>
    <lineage>
        <taxon>Bacteria</taxon>
        <taxon>Pseudomonadati</taxon>
        <taxon>Bacteroidota</taxon>
        <taxon>Chitinophagia</taxon>
        <taxon>Chitinophagales</taxon>
        <taxon>Chitinophagaceae</taxon>
        <taxon>Flavihumibacter</taxon>
    </lineage>
</organism>
<proteinExistence type="predicted"/>
<dbReference type="Proteomes" id="UP000765802">
    <property type="component" value="Unassembled WGS sequence"/>
</dbReference>
<evidence type="ECO:0000313" key="1">
    <source>
        <dbReference type="EMBL" id="MBC6492258.1"/>
    </source>
</evidence>
<accession>A0ABR7MB45</accession>
<sequence>MPDFNSDIIGCLQELKEGRPVLIHTEAGWLLAADARTPAPFFERVNRPVLMLADARDLFVYLSAPPLNIMDELESDVLPTAHLVTGVLDVDNSWLDENQGIAVTLARDEFSLHLVKRFRHPLVLLPVTEWNGFRAGQYCKALSQGFLFT</sequence>
<reference evidence="1 2" key="1">
    <citation type="submission" date="2016-07" db="EMBL/GenBank/DDBJ databases">
        <title>Genome analysis of Flavihumibacter stibioxidans YS-17.</title>
        <authorList>
            <person name="Shi K."/>
            <person name="Han Y."/>
            <person name="Wang G."/>
        </authorList>
    </citation>
    <scope>NUCLEOTIDE SEQUENCE [LARGE SCALE GENOMIC DNA]</scope>
    <source>
        <strain evidence="1 2">YS-17</strain>
    </source>
</reference>
<name>A0ABR7MB45_9BACT</name>
<dbReference type="EMBL" id="MBUA01000027">
    <property type="protein sequence ID" value="MBC6492258.1"/>
    <property type="molecule type" value="Genomic_DNA"/>
</dbReference>
<evidence type="ECO:0008006" key="3">
    <source>
        <dbReference type="Google" id="ProtNLM"/>
    </source>
</evidence>
<gene>
    <name evidence="1" type="ORF">BC349_14445</name>
</gene>
<keyword evidence="2" id="KW-1185">Reference proteome</keyword>
<dbReference type="RefSeq" id="WP_187257569.1">
    <property type="nucleotide sequence ID" value="NZ_JBHULF010000006.1"/>
</dbReference>
<evidence type="ECO:0000313" key="2">
    <source>
        <dbReference type="Proteomes" id="UP000765802"/>
    </source>
</evidence>
<protein>
    <recommendedName>
        <fullName evidence="3">YrdC-like domain-containing protein</fullName>
    </recommendedName>
</protein>